<sequence>MAEGFQFKLHFSLDEGAVEEVGLIERRTRETDDIHENLSAGLSSPRRKTIVSDLIQHLRGEGYSVSPPCNQSNNLIINNSDFVEGHDNFHGSFVSQTRQASDQDDVSRIEAEIEGSNTPNRTEGRYRIILDYFYDADKGQRPVEERSVNNLLRLLDTSQEDYGRDGHAAVLKELKPLLRSLFNYLMNLKNRRAPKPVPRRIKVNKDPPERAVSSDSDSSPGADKDKSNLKKFNLTFEDLGPSSPVNSSSSDSELDRVVNMVVKMRESERLMFQPGVGLVPLSKLKSAPTGVVEDQEDSDSSRFSGREKTMSAYSRSLSVYADDYAVGRSPVADILRPADEQETTVCLSEPHAEGTSQHSHKKQKHHDPQTPSSPDKEMYFECADENADDGADDQESIACVRDPRAKVELGHQTYEMEPLKKAVCEDTSFVSGPLKTWTNDGGRPDGGSAMSTNTTGSHSVELAIDGATDSKEDTPGAPASSQPMLMTPLEHKKESKEKILTILIGTPESLDSQTAPSLSPSHEEASPNVDTVAYSASHPLEIRAQVELPEKPQLTFLATQPATPEPIPNLTGSPLPTAQADRPITGTVPPHVVQPVAAKYESTFTAENFLPDSFGRVVGEPTAEQRELRAQSISIVGMALENALGLISGNKKQLEAADSTSTMVTAYDGQNPTAEGCSQFDIDVQMSVEGTTINRLIKTCPAFPLRDDVALNLKDAKGKVTVFSEFKNLDNEKDNPSPQDDNTSAFIEDHCEGHNSTLQRTMISFKRRTSSRSDEFMDSQRYPHSESVLGTRYTCAIQDTGEDSVLSATETDSSNVSKPTPKRRHRSLLRRSSANDYADTCQKRNAEFSAKFLARLANLRFSSRLATRGCFVPQGASGFNSNNNAVYKVEGDTYHVPPRCRCSEARREQFFRWCKAFEECLQKKGLQGVKIEPGSKKTRPNLPLTGWPLRRCQSTCTCVNTRLPEPLIEAHDLFRPYWSTHRNVYEPDHCLLRHKRCAGRLPAPRRTRKPTDCEDSLKPDCTPQTAPCPSPRRSASQPPSAYPPRRCSLDMLPTVTGQLRVGDCTTAFAADCSGHLRHPMEVKPPPPLLCTPNPACSPATEPPSSSSFHTADAASIFVDVDLSSLRCQHKRSAPPSPSRSCTSPCRHRVCSPLPPPITPRKTCCRESALIPLKEVAKCVSVQPKVVGSRTSRLEASAQTQVAARTGQQVRGAVPCAARENRQPSACKAEGAPRRHTEPVDSKHPRPKASQIVARQCPESVPCVSQNQPVIPDVTPPRTKSRSRQKQQHPGAVKPRTRSLTAGEGPGTLPSWMLPKPIARTKPSTDSFIRCRLQHESTCFMSRGLSAVVVSERNQTTAHPHSSPVSPSAEQPVSACRLKHYILPARSPNPYLDRLWQLTNSAYPTMIPTPENGSNYHLSRNSVENYILTRRASSETHLCGRNSSGDSYWGDTTKALLHSLCAHVVEHTPSKGPVRVRLRPRMVTAGSRRRAVSADGPCLQKAVEETDNRPSRYSMSTSIFRMKRLAGLRNAQSHDHLTGR</sequence>
<feature type="region of interest" description="Disordered" evidence="1">
    <location>
        <begin position="1003"/>
        <end position="1046"/>
    </location>
</feature>
<name>A0A183TNV1_SCHSO</name>
<accession>A0A183TNV1</accession>
<keyword evidence="3" id="KW-1185">Reference proteome</keyword>
<feature type="region of interest" description="Disordered" evidence="1">
    <location>
        <begin position="507"/>
        <end position="528"/>
    </location>
</feature>
<feature type="region of interest" description="Disordered" evidence="1">
    <location>
        <begin position="806"/>
        <end position="828"/>
    </location>
</feature>
<organism evidence="4">
    <name type="scientific">Schistocephalus solidus</name>
    <name type="common">Tapeworm</name>
    <dbReference type="NCBI Taxonomy" id="70667"/>
    <lineage>
        <taxon>Eukaryota</taxon>
        <taxon>Metazoa</taxon>
        <taxon>Spiralia</taxon>
        <taxon>Lophotrochozoa</taxon>
        <taxon>Platyhelminthes</taxon>
        <taxon>Cestoda</taxon>
        <taxon>Eucestoda</taxon>
        <taxon>Diphyllobothriidea</taxon>
        <taxon>Diphyllobothriidae</taxon>
        <taxon>Schistocephalus</taxon>
    </lineage>
</organism>
<feature type="region of interest" description="Disordered" evidence="1">
    <location>
        <begin position="342"/>
        <end position="375"/>
    </location>
</feature>
<evidence type="ECO:0000256" key="1">
    <source>
        <dbReference type="SAM" id="MobiDB-lite"/>
    </source>
</evidence>
<dbReference type="EMBL" id="UYSU01043784">
    <property type="protein sequence ID" value="VDM04535.1"/>
    <property type="molecule type" value="Genomic_DNA"/>
</dbReference>
<feature type="region of interest" description="Disordered" evidence="1">
    <location>
        <begin position="193"/>
        <end position="227"/>
    </location>
</feature>
<feature type="region of interest" description="Disordered" evidence="1">
    <location>
        <begin position="1262"/>
        <end position="1317"/>
    </location>
</feature>
<feature type="region of interest" description="Disordered" evidence="1">
    <location>
        <begin position="435"/>
        <end position="455"/>
    </location>
</feature>
<evidence type="ECO:0000313" key="2">
    <source>
        <dbReference type="EMBL" id="VDM04535.1"/>
    </source>
</evidence>
<dbReference type="Proteomes" id="UP000275846">
    <property type="component" value="Unassembled WGS sequence"/>
</dbReference>
<proteinExistence type="predicted"/>
<feature type="compositionally biased region" description="Polar residues" evidence="1">
    <location>
        <begin position="806"/>
        <end position="818"/>
    </location>
</feature>
<protein>
    <submittedName>
        <fullName evidence="4">Protein kinase domain-containing protein</fullName>
    </submittedName>
</protein>
<reference evidence="4" key="1">
    <citation type="submission" date="2016-06" db="UniProtKB">
        <authorList>
            <consortium name="WormBaseParasite"/>
        </authorList>
    </citation>
    <scope>IDENTIFICATION</scope>
</reference>
<dbReference type="OrthoDB" id="6254427at2759"/>
<reference evidence="2 3" key="2">
    <citation type="submission" date="2018-11" db="EMBL/GenBank/DDBJ databases">
        <authorList>
            <consortium name="Pathogen Informatics"/>
        </authorList>
    </citation>
    <scope>NUCLEOTIDE SEQUENCE [LARGE SCALE GENOMIC DNA]</scope>
    <source>
        <strain evidence="2 3">NST_G2</strain>
    </source>
</reference>
<evidence type="ECO:0000313" key="4">
    <source>
        <dbReference type="WBParaSite" id="SSLN_0001883201-mRNA-1"/>
    </source>
</evidence>
<feature type="region of interest" description="Disordered" evidence="1">
    <location>
        <begin position="286"/>
        <end position="308"/>
    </location>
</feature>
<dbReference type="WBParaSite" id="SSLN_0001883201-mRNA-1">
    <property type="protein sequence ID" value="SSLN_0001883201-mRNA-1"/>
    <property type="gene ID" value="SSLN_0001883201"/>
</dbReference>
<feature type="compositionally biased region" description="Basic residues" evidence="1">
    <location>
        <begin position="193"/>
        <end position="202"/>
    </location>
</feature>
<feature type="compositionally biased region" description="Basic and acidic residues" evidence="1">
    <location>
        <begin position="1009"/>
        <end position="1018"/>
    </location>
</feature>
<feature type="region of interest" description="Disordered" evidence="1">
    <location>
        <begin position="468"/>
        <end position="492"/>
    </location>
</feature>
<feature type="compositionally biased region" description="Low complexity" evidence="1">
    <location>
        <begin position="1031"/>
        <end position="1046"/>
    </location>
</feature>
<gene>
    <name evidence="2" type="ORF">SSLN_LOCUS18149</name>
</gene>
<feature type="compositionally biased region" description="Polar residues" evidence="1">
    <location>
        <begin position="509"/>
        <end position="520"/>
    </location>
</feature>
<feature type="region of interest" description="Disordered" evidence="1">
    <location>
        <begin position="1213"/>
        <end position="1247"/>
    </location>
</feature>
<feature type="compositionally biased region" description="Basic and acidic residues" evidence="1">
    <location>
        <begin position="1230"/>
        <end position="1243"/>
    </location>
</feature>
<evidence type="ECO:0000313" key="3">
    <source>
        <dbReference type="Proteomes" id="UP000275846"/>
    </source>
</evidence>